<evidence type="ECO:0000313" key="2">
    <source>
        <dbReference type="Proteomes" id="UP000067625"/>
    </source>
</evidence>
<dbReference type="SUPFAM" id="SSF53795">
    <property type="entry name" value="PEP carboxykinase-like"/>
    <property type="match status" value="1"/>
</dbReference>
<dbReference type="Proteomes" id="UP000067625">
    <property type="component" value="Chromosome"/>
</dbReference>
<dbReference type="Gene3D" id="3.40.50.300">
    <property type="entry name" value="P-loop containing nucleotide triphosphate hydrolases"/>
    <property type="match status" value="1"/>
</dbReference>
<gene>
    <name evidence="1" type="ORF">AM592_14210</name>
</gene>
<proteinExistence type="predicted"/>
<evidence type="ECO:0008006" key="3">
    <source>
        <dbReference type="Google" id="ProtNLM"/>
    </source>
</evidence>
<dbReference type="InterPro" id="IPR027417">
    <property type="entry name" value="P-loop_NTPase"/>
</dbReference>
<accession>A0A0M5JGW8</accession>
<keyword evidence="2" id="KW-1185">Reference proteome</keyword>
<reference evidence="1 2" key="2">
    <citation type="journal article" date="2016" name="Int. J. Syst. Evol. Microbiol.">
        <title>Bacillus gobiensis sp. nov., isolated from a soil sample.</title>
        <authorList>
            <person name="Liu B."/>
            <person name="Liu G.H."/>
            <person name="Cetin S."/>
            <person name="Schumann P."/>
            <person name="Pan Z.Z."/>
            <person name="Chen Q.Q."/>
        </authorList>
    </citation>
    <scope>NUCLEOTIDE SEQUENCE [LARGE SCALE GENOMIC DNA]</scope>
    <source>
        <strain evidence="1 2">FJAT-4402</strain>
    </source>
</reference>
<evidence type="ECO:0000313" key="1">
    <source>
        <dbReference type="EMBL" id="ALC82601.1"/>
    </source>
</evidence>
<protein>
    <recommendedName>
        <fullName evidence="3">Aldolase</fullName>
    </recommendedName>
</protein>
<dbReference type="EMBL" id="CP012600">
    <property type="protein sequence ID" value="ALC82601.1"/>
    <property type="molecule type" value="Genomic_DNA"/>
</dbReference>
<sequence length="308" mass="34722">MIDNPTKPCYEAFGLRINSDIALPELMQAAPDSKIDVEIRYKDLSQEWNSHSLGQKQVAVAKKGYFIFKVPGNAIYQVIDGKHIFISPLPGSTEDKIRLYILGSCMGALLLQNSILPLHGSAIVLNGKAYAFVGESGAGKSTLSSVFMKKGYKLLSDDLIALSFKEGVPYVIPAYPQQKLWENSILEFSLNTEDYKPLADRETKYAIPRDAEFCKELTPLTGIFELSVQTDNEDVILEQVKPLEKIQLLFRHTFRQFLIQKFDLVEWHFNTSAQIAGHTAIYHLKRPQQGFTAQLLAEHVVEEISREV</sequence>
<dbReference type="OrthoDB" id="5430844at2"/>
<dbReference type="STRING" id="1441095.AM592_14210"/>
<dbReference type="PATRIC" id="fig|1441095.3.peg.3131"/>
<dbReference type="AlphaFoldDB" id="A0A0M5JGW8"/>
<reference evidence="2" key="1">
    <citation type="submission" date="2015-08" db="EMBL/GenBank/DDBJ databases">
        <title>Genome sequencing project for genomic taxonomy and phylogenomics of Bacillus-like bacteria.</title>
        <authorList>
            <person name="Liu B."/>
            <person name="Wang J."/>
            <person name="Zhu Y."/>
            <person name="Liu G."/>
            <person name="Chen Q."/>
            <person name="Chen Z."/>
            <person name="Lan J."/>
            <person name="Che J."/>
            <person name="Ge C."/>
            <person name="Shi H."/>
            <person name="Pan Z."/>
            <person name="Liu X."/>
        </authorList>
    </citation>
    <scope>NUCLEOTIDE SEQUENCE [LARGE SCALE GENOMIC DNA]</scope>
    <source>
        <strain evidence="2">FJAT-4402</strain>
    </source>
</reference>
<organism evidence="1 2">
    <name type="scientific">Bacillus gobiensis</name>
    <dbReference type="NCBI Taxonomy" id="1441095"/>
    <lineage>
        <taxon>Bacteria</taxon>
        <taxon>Bacillati</taxon>
        <taxon>Bacillota</taxon>
        <taxon>Bacilli</taxon>
        <taxon>Bacillales</taxon>
        <taxon>Bacillaceae</taxon>
        <taxon>Bacillus</taxon>
    </lineage>
</organism>
<name>A0A0M5JGW8_9BACI</name>
<dbReference type="RefSeq" id="WP_053604406.1">
    <property type="nucleotide sequence ID" value="NZ_CP012600.1"/>
</dbReference>